<evidence type="ECO:0000256" key="1">
    <source>
        <dbReference type="SAM" id="MobiDB-lite"/>
    </source>
</evidence>
<dbReference type="KEGG" id="vcn:VOLCADRAFT_103219"/>
<feature type="region of interest" description="Disordered" evidence="1">
    <location>
        <begin position="117"/>
        <end position="159"/>
    </location>
</feature>
<feature type="region of interest" description="Disordered" evidence="1">
    <location>
        <begin position="181"/>
        <end position="237"/>
    </location>
</feature>
<accession>D8TK97</accession>
<dbReference type="EMBL" id="GL378325">
    <property type="protein sequence ID" value="EFJ52020.1"/>
    <property type="molecule type" value="Genomic_DNA"/>
</dbReference>
<dbReference type="GeneID" id="9624677"/>
<name>D8TK97_VOLCA</name>
<protein>
    <submittedName>
        <fullName evidence="2">Uncharacterized protein</fullName>
    </submittedName>
</protein>
<sequence length="237" mass="25371">MEQDFPGSIELRCALGESYEQQSQNVIPLSFELGGVRSAGDVVSLTMPYTDGGEVQVAPPFFDVTGTALRTSFLRKFSTHEDVNAAVKRFRGSLPCGVLSWGLRRWMLRLTTVLVQQREQPPGTTNRRSGGRTGCGTGCVESNTGGGAEEAWVSGENDAIQDEDTTKYDAFKEWVGKVPRAAKGAAGKNRRGGGDDDDLGARSGRKVGNKRQKGNKGAGRGRGASKGTARAPRNIHP</sequence>
<feature type="compositionally biased region" description="Basic residues" evidence="1">
    <location>
        <begin position="203"/>
        <end position="214"/>
    </location>
</feature>
<evidence type="ECO:0000313" key="2">
    <source>
        <dbReference type="EMBL" id="EFJ52020.1"/>
    </source>
</evidence>
<organism evidence="3">
    <name type="scientific">Volvox carteri f. nagariensis</name>
    <dbReference type="NCBI Taxonomy" id="3068"/>
    <lineage>
        <taxon>Eukaryota</taxon>
        <taxon>Viridiplantae</taxon>
        <taxon>Chlorophyta</taxon>
        <taxon>core chlorophytes</taxon>
        <taxon>Chlorophyceae</taxon>
        <taxon>CS clade</taxon>
        <taxon>Chlamydomonadales</taxon>
        <taxon>Volvocaceae</taxon>
        <taxon>Volvox</taxon>
    </lineage>
</organism>
<keyword evidence="3" id="KW-1185">Reference proteome</keyword>
<dbReference type="RefSeq" id="XP_002946794.1">
    <property type="nucleotide sequence ID" value="XM_002946748.1"/>
</dbReference>
<dbReference type="InParanoid" id="D8TK97"/>
<dbReference type="AlphaFoldDB" id="D8TK97"/>
<reference evidence="2 3" key="1">
    <citation type="journal article" date="2010" name="Science">
        <title>Genomic analysis of organismal complexity in the multicellular green alga Volvox carteri.</title>
        <authorList>
            <person name="Prochnik S.E."/>
            <person name="Umen J."/>
            <person name="Nedelcu A.M."/>
            <person name="Hallmann A."/>
            <person name="Miller S.M."/>
            <person name="Nishii I."/>
            <person name="Ferris P."/>
            <person name="Kuo A."/>
            <person name="Mitros T."/>
            <person name="Fritz-Laylin L.K."/>
            <person name="Hellsten U."/>
            <person name="Chapman J."/>
            <person name="Simakov O."/>
            <person name="Rensing S.A."/>
            <person name="Terry A."/>
            <person name="Pangilinan J."/>
            <person name="Kapitonov V."/>
            <person name="Jurka J."/>
            <person name="Salamov A."/>
            <person name="Shapiro H."/>
            <person name="Schmutz J."/>
            <person name="Grimwood J."/>
            <person name="Lindquist E."/>
            <person name="Lucas S."/>
            <person name="Grigoriev I.V."/>
            <person name="Schmitt R."/>
            <person name="Kirk D."/>
            <person name="Rokhsar D.S."/>
        </authorList>
    </citation>
    <scope>NUCLEOTIDE SEQUENCE [LARGE SCALE GENOMIC DNA]</scope>
    <source>
        <strain evidence="3">f. Nagariensis / Eve</strain>
    </source>
</reference>
<gene>
    <name evidence="2" type="ORF">VOLCADRAFT_103219</name>
</gene>
<dbReference type="Proteomes" id="UP000001058">
    <property type="component" value="Unassembled WGS sequence"/>
</dbReference>
<proteinExistence type="predicted"/>
<evidence type="ECO:0000313" key="3">
    <source>
        <dbReference type="Proteomes" id="UP000001058"/>
    </source>
</evidence>